<feature type="domain" description="Flagellar hook-length control protein-like C-terminal" evidence="2">
    <location>
        <begin position="361"/>
        <end position="431"/>
    </location>
</feature>
<dbReference type="PANTHER" id="PTHR37533">
    <property type="entry name" value="FLAGELLAR HOOK-LENGTH CONTROL PROTEIN"/>
    <property type="match status" value="1"/>
</dbReference>
<dbReference type="AlphaFoldDB" id="A0A916QBK8"/>
<dbReference type="Pfam" id="PF02120">
    <property type="entry name" value="Flg_hook"/>
    <property type="match status" value="1"/>
</dbReference>
<evidence type="ECO:0000313" key="4">
    <source>
        <dbReference type="Proteomes" id="UP000654993"/>
    </source>
</evidence>
<dbReference type="Proteomes" id="UP000654993">
    <property type="component" value="Unassembled WGS sequence"/>
</dbReference>
<comment type="caution">
    <text evidence="3">The sequence shown here is derived from an EMBL/GenBank/DDBJ whole genome shotgun (WGS) entry which is preliminary data.</text>
</comment>
<evidence type="ECO:0000313" key="3">
    <source>
        <dbReference type="EMBL" id="GFR37727.1"/>
    </source>
</evidence>
<dbReference type="CDD" id="cd17470">
    <property type="entry name" value="T3SS_Flik_C"/>
    <property type="match status" value="1"/>
</dbReference>
<evidence type="ECO:0000259" key="2">
    <source>
        <dbReference type="Pfam" id="PF02120"/>
    </source>
</evidence>
<name>A0A916QBK8_9BACL</name>
<feature type="region of interest" description="Disordered" evidence="1">
    <location>
        <begin position="1"/>
        <end position="31"/>
    </location>
</feature>
<proteinExistence type="predicted"/>
<organism evidence="3 4">
    <name type="scientific">Insulibacter thermoxylanivorax</name>
    <dbReference type="NCBI Taxonomy" id="2749268"/>
    <lineage>
        <taxon>Bacteria</taxon>
        <taxon>Bacillati</taxon>
        <taxon>Bacillota</taxon>
        <taxon>Bacilli</taxon>
        <taxon>Bacillales</taxon>
        <taxon>Paenibacillaceae</taxon>
        <taxon>Insulibacter</taxon>
    </lineage>
</organism>
<dbReference type="InterPro" id="IPR021136">
    <property type="entry name" value="Flagellar_hook_control-like_C"/>
</dbReference>
<dbReference type="EMBL" id="BMAQ01000006">
    <property type="protein sequence ID" value="GFR37727.1"/>
    <property type="molecule type" value="Genomic_DNA"/>
</dbReference>
<gene>
    <name evidence="3" type="ORF">PRECH8_10230</name>
</gene>
<feature type="compositionally biased region" description="Low complexity" evidence="1">
    <location>
        <begin position="442"/>
        <end position="456"/>
    </location>
</feature>
<dbReference type="InterPro" id="IPR052563">
    <property type="entry name" value="FliK"/>
</dbReference>
<sequence length="492" mass="53598">MQMLLTDMLSSQGSPQRVNGSTGSAGMPARVDSSARQAGGFRQLLARITAQGEMQDAGTMAQAGQLLGANELMPLMNPGSSELEGAEALAWLLQTLDLLQRAEAEFESFIEQHPELAQFLAATLANTVLPDEAETFASDEGAVKTSLQHKSALPGQLKDRIQQFITKLSSNGTSDHQQVLGQAKEFKQALQPLLAAYQDQAELELAPSPANQSALLRGHEGILRSHDGSALQLQPFEVPASGEKSQHIAMTNGARMAETPQQGQMVVHVTKKGMLPRTDLLRPELLNLALSDAVETAVSDAKPVDGAALVTLSGEPLQLTLEQAVPRQHAHPMPTHVPVHRFAEELSQFAVRSFQINQLLSGRTEARITLVPEHLGHVEIQLTMQNGQLTAQLITETAHGREMLEQQIAALRTALQTQGIQVERLEVTQQQTLSASTFLKDQSQQQSRSYEQQQRSNAKTHDEELIEVGYDLSWIDTDPEEHTGRSSFHATA</sequence>
<protein>
    <recommendedName>
        <fullName evidence="2">Flagellar hook-length control protein-like C-terminal domain-containing protein</fullName>
    </recommendedName>
</protein>
<feature type="region of interest" description="Disordered" evidence="1">
    <location>
        <begin position="437"/>
        <end position="462"/>
    </location>
</feature>
<keyword evidence="4" id="KW-1185">Reference proteome</keyword>
<dbReference type="PANTHER" id="PTHR37533:SF2">
    <property type="entry name" value="FLAGELLAR HOOK-LENGTH CONTROL PROTEIN"/>
    <property type="match status" value="1"/>
</dbReference>
<dbReference type="InterPro" id="IPR038610">
    <property type="entry name" value="FliK-like_C_sf"/>
</dbReference>
<dbReference type="Gene3D" id="3.30.750.140">
    <property type="match status" value="1"/>
</dbReference>
<evidence type="ECO:0000256" key="1">
    <source>
        <dbReference type="SAM" id="MobiDB-lite"/>
    </source>
</evidence>
<reference evidence="3" key="1">
    <citation type="submission" date="2020-08" db="EMBL/GenBank/DDBJ databases">
        <authorList>
            <person name="Uke A."/>
            <person name="Chhe C."/>
            <person name="Baramee S."/>
            <person name="Kosugi A."/>
        </authorList>
    </citation>
    <scope>NUCLEOTIDE SEQUENCE</scope>
    <source>
        <strain evidence="3">DA-C8</strain>
    </source>
</reference>
<dbReference type="RefSeq" id="WP_200966001.1">
    <property type="nucleotide sequence ID" value="NZ_BMAQ01000006.1"/>
</dbReference>
<feature type="compositionally biased region" description="Polar residues" evidence="1">
    <location>
        <begin position="8"/>
        <end position="24"/>
    </location>
</feature>
<reference evidence="3" key="2">
    <citation type="journal article" date="2021" name="Data Brief">
        <title>Draft genome sequence data of the facultative, thermophilic, xylanolytic bacterium Paenibacillus sp. strain DA-C8.</title>
        <authorList>
            <person name="Chhe C."/>
            <person name="Uke A."/>
            <person name="Baramee S."/>
            <person name="Ungkulpasvich U."/>
            <person name="Tachaapaikoon C."/>
            <person name="Pason P."/>
            <person name="Waeonukul R."/>
            <person name="Ratanakhanokchai K."/>
            <person name="Kosugi A."/>
        </authorList>
    </citation>
    <scope>NUCLEOTIDE SEQUENCE</scope>
    <source>
        <strain evidence="3">DA-C8</strain>
    </source>
</reference>
<accession>A0A916QBK8</accession>